<dbReference type="AlphaFoldDB" id="A0A7Y0ABB2"/>
<dbReference type="Pfam" id="PF02776">
    <property type="entry name" value="TPP_enzyme_N"/>
    <property type="match status" value="1"/>
</dbReference>
<accession>A0A7Y0ABB2</accession>
<protein>
    <recommendedName>
        <fullName evidence="1">Thiamine pyrophosphate enzyme N-terminal TPP-binding domain-containing protein</fullName>
    </recommendedName>
</protein>
<dbReference type="PANTHER" id="PTHR42981:SF2">
    <property type="entry name" value="PYRUVATE DEHYDROGENASE [UBIQUINONE]"/>
    <property type="match status" value="1"/>
</dbReference>
<dbReference type="Gene3D" id="3.40.50.970">
    <property type="match status" value="1"/>
</dbReference>
<reference evidence="2 3" key="1">
    <citation type="submission" date="2020-04" db="EMBL/GenBank/DDBJ databases">
        <title>Hymenobacter polaris sp. nov., isolated from Arctic soil.</title>
        <authorList>
            <person name="Dahal R.H."/>
        </authorList>
    </citation>
    <scope>NUCLEOTIDE SEQUENCE [LARGE SCALE GENOMIC DNA]</scope>
    <source>
        <strain evidence="2 3">RP-2-7</strain>
    </source>
</reference>
<dbReference type="PANTHER" id="PTHR42981">
    <property type="entry name" value="PYRUVATE DEHYDROGENASE [UBIQUINONE]"/>
    <property type="match status" value="1"/>
</dbReference>
<evidence type="ECO:0000313" key="2">
    <source>
        <dbReference type="EMBL" id="NML63950.1"/>
    </source>
</evidence>
<organism evidence="2 3">
    <name type="scientific">Hymenobacter polaris</name>
    <dbReference type="NCBI Taxonomy" id="2682546"/>
    <lineage>
        <taxon>Bacteria</taxon>
        <taxon>Pseudomonadati</taxon>
        <taxon>Bacteroidota</taxon>
        <taxon>Cytophagia</taxon>
        <taxon>Cytophagales</taxon>
        <taxon>Hymenobacteraceae</taxon>
        <taxon>Hymenobacter</taxon>
    </lineage>
</organism>
<proteinExistence type="predicted"/>
<keyword evidence="3" id="KW-1185">Reference proteome</keyword>
<dbReference type="Proteomes" id="UP000559626">
    <property type="component" value="Unassembled WGS sequence"/>
</dbReference>
<dbReference type="InterPro" id="IPR029061">
    <property type="entry name" value="THDP-binding"/>
</dbReference>
<dbReference type="GO" id="GO:0030976">
    <property type="term" value="F:thiamine pyrophosphate binding"/>
    <property type="evidence" value="ECO:0007669"/>
    <property type="project" value="InterPro"/>
</dbReference>
<dbReference type="RefSeq" id="WP_169529277.1">
    <property type="nucleotide sequence ID" value="NZ_JABBGH010000001.1"/>
</dbReference>
<dbReference type="InterPro" id="IPR012001">
    <property type="entry name" value="Thiamin_PyroP_enz_TPP-bd_dom"/>
</dbReference>
<dbReference type="EMBL" id="JABBGH010000001">
    <property type="protein sequence ID" value="NML63950.1"/>
    <property type="molecule type" value="Genomic_DNA"/>
</dbReference>
<name>A0A7Y0ABB2_9BACT</name>
<evidence type="ECO:0000313" key="3">
    <source>
        <dbReference type="Proteomes" id="UP000559626"/>
    </source>
</evidence>
<feature type="domain" description="Thiamine pyrophosphate enzyme N-terminal TPP-binding" evidence="1">
    <location>
        <begin position="3"/>
        <end position="83"/>
    </location>
</feature>
<dbReference type="InterPro" id="IPR047211">
    <property type="entry name" value="POXB-like"/>
</dbReference>
<comment type="caution">
    <text evidence="2">The sequence shown here is derived from an EMBL/GenBank/DDBJ whole genome shotgun (WGS) entry which is preliminary data.</text>
</comment>
<gene>
    <name evidence="2" type="ORF">HHL22_01915</name>
</gene>
<dbReference type="SUPFAM" id="SSF52518">
    <property type="entry name" value="Thiamin diphosphate-binding fold (THDP-binding)"/>
    <property type="match status" value="1"/>
</dbReference>
<evidence type="ECO:0000259" key="1">
    <source>
        <dbReference type="Pfam" id="PF02776"/>
    </source>
</evidence>
<sequence length="159" mass="16300">MAKAIHPRKGLALVEVQHAEASALATGGEATISSSLAVCVGACGPGTAQLLNGLYDCHRNHLPVLAIVAQVPSYEIGSSYFQETRPELLFRDCSHYCATIAVPAQAVRVTEAAVQVALGRGGVGVVVLPADVVVHLAALATAPPGEAALRAAHLAHLLN</sequence>